<organism evidence="2 3">
    <name type="scientific">Diacronema lutheri</name>
    <name type="common">Unicellular marine alga</name>
    <name type="synonym">Monochrysis lutheri</name>
    <dbReference type="NCBI Taxonomy" id="2081491"/>
    <lineage>
        <taxon>Eukaryota</taxon>
        <taxon>Haptista</taxon>
        <taxon>Haptophyta</taxon>
        <taxon>Pavlovophyceae</taxon>
        <taxon>Pavlovales</taxon>
        <taxon>Pavlovaceae</taxon>
        <taxon>Diacronema</taxon>
    </lineage>
</organism>
<comment type="caution">
    <text evidence="2">The sequence shown here is derived from an EMBL/GenBank/DDBJ whole genome shotgun (WGS) entry which is preliminary data.</text>
</comment>
<dbReference type="AlphaFoldDB" id="A0A8J5X8P2"/>
<keyword evidence="3" id="KW-1185">Reference proteome</keyword>
<protein>
    <recommendedName>
        <fullName evidence="1">SRCR domain-containing protein</fullName>
    </recommendedName>
</protein>
<evidence type="ECO:0000259" key="1">
    <source>
        <dbReference type="PROSITE" id="PS50287"/>
    </source>
</evidence>
<gene>
    <name evidence="2" type="ORF">KFE25_012896</name>
</gene>
<proteinExistence type="predicted"/>
<evidence type="ECO:0000313" key="3">
    <source>
        <dbReference type="Proteomes" id="UP000751190"/>
    </source>
</evidence>
<dbReference type="Proteomes" id="UP000751190">
    <property type="component" value="Unassembled WGS sequence"/>
</dbReference>
<dbReference type="PROSITE" id="PS50287">
    <property type="entry name" value="SRCR_2"/>
    <property type="match status" value="1"/>
</dbReference>
<accession>A0A8J5X8P2</accession>
<dbReference type="GO" id="GO:0016020">
    <property type="term" value="C:membrane"/>
    <property type="evidence" value="ECO:0007669"/>
    <property type="project" value="InterPro"/>
</dbReference>
<evidence type="ECO:0000313" key="2">
    <source>
        <dbReference type="EMBL" id="KAG8458698.1"/>
    </source>
</evidence>
<dbReference type="InterPro" id="IPR001190">
    <property type="entry name" value="SRCR"/>
</dbReference>
<sequence length="405" mass="43017">MEIRAASKKSALSAGALALALAGVALLSLIGDGGSAQHEDASAAPLARPGPEPERVAGECGLGTFIRAMPCSRDVRSPACCAGLKAVFDNACACKPLPNVVASHGGSAMQFITDFMQCEYSDERGTPPVDHVSAQHECLDQAAWCADRLHNHDVRLTGWYLGLAQMHDALGGWQYVYAAEGEREHTAATLCRALGFNARPRVHGEGASPQPPTKHVSCSPEAAKTGQISMCEVRDVDKSTCGGSPCRALRLECAFEPDALDRSQFCVRVDQRLVARSGNRLQCAPSSSGMQVPGHTRRLGAAHAICGTAGINETRIRWSDGFHDDFTAYTATRLADGRFRSFEAYRGALRGAELLTPAELLVGSRRAQLHKFESRSEAASAVRAAMQARIDDVLTDGSDGLGASV</sequence>
<dbReference type="EMBL" id="JAGTXO010000048">
    <property type="protein sequence ID" value="KAG8458698.1"/>
    <property type="molecule type" value="Genomic_DNA"/>
</dbReference>
<name>A0A8J5X8P2_DIALT</name>
<reference evidence="2" key="1">
    <citation type="submission" date="2021-05" db="EMBL/GenBank/DDBJ databases">
        <title>The genome of the haptophyte Pavlova lutheri (Diacronema luteri, Pavlovales) - a model for lipid biosynthesis in eukaryotic algae.</title>
        <authorList>
            <person name="Hulatt C.J."/>
            <person name="Posewitz M.C."/>
        </authorList>
    </citation>
    <scope>NUCLEOTIDE SEQUENCE</scope>
    <source>
        <strain evidence="2">NIVA-4/92</strain>
    </source>
</reference>
<feature type="domain" description="SRCR" evidence="1">
    <location>
        <begin position="147"/>
        <end position="254"/>
    </location>
</feature>